<name>A0A6J6NAC8_9ZZZZ</name>
<dbReference type="InterPro" id="IPR006694">
    <property type="entry name" value="Fatty_acid_hydroxylase"/>
</dbReference>
<keyword evidence="2 7" id="KW-0812">Transmembrane</keyword>
<evidence type="ECO:0000256" key="6">
    <source>
        <dbReference type="ARBA" id="ARBA00023136"/>
    </source>
</evidence>
<sequence length="373" mass="41761">MDLSVTATPLYLGSMVAEDRALKKRAAVHGPSAADYLKADTRASLAMGFGSVIVPITEYLLRPLIPGKGRFGRLLIGTAVSAVVVTSVADRIVKQAPDTDQGHRLRRRARQVASVGGVTAIATGGLALTTGTAYLTNAQRQWSKGKHRDLGKGPLAWLTAMIGWDFIYYWNHRFMHQIRVMWAIHVVHHSSEHYNLSTALRQPVASAFGVWVPAGWLARLGVRPTLIETSRALNLIYQFWIHTDLVRTLGPAEEVLNTPSHHRAHHGVNKRYLDRNHGGILIIWDRLFGTFARERADDPVVYGLTKNIDTYNVVTIATHEYRDIVRDVANSTNWKDRLSFVFRGPGWAYSRHEAQRYSEVAPIEFDTANLEPM</sequence>
<evidence type="ECO:0000256" key="4">
    <source>
        <dbReference type="ARBA" id="ARBA00023002"/>
    </source>
</evidence>
<dbReference type="GO" id="GO:0008610">
    <property type="term" value="P:lipid biosynthetic process"/>
    <property type="evidence" value="ECO:0007669"/>
    <property type="project" value="InterPro"/>
</dbReference>
<dbReference type="GO" id="GO:0016020">
    <property type="term" value="C:membrane"/>
    <property type="evidence" value="ECO:0007669"/>
    <property type="project" value="GOC"/>
</dbReference>
<evidence type="ECO:0000259" key="8">
    <source>
        <dbReference type="Pfam" id="PF04116"/>
    </source>
</evidence>
<dbReference type="GO" id="GO:0005506">
    <property type="term" value="F:iron ion binding"/>
    <property type="evidence" value="ECO:0007669"/>
    <property type="project" value="InterPro"/>
</dbReference>
<feature type="domain" description="Fatty acid hydroxylase" evidence="8">
    <location>
        <begin position="157"/>
        <end position="290"/>
    </location>
</feature>
<dbReference type="GO" id="GO:0050479">
    <property type="term" value="F:glyceryl-ether monooxygenase activity"/>
    <property type="evidence" value="ECO:0007669"/>
    <property type="project" value="TreeGrafter"/>
</dbReference>
<evidence type="ECO:0000256" key="5">
    <source>
        <dbReference type="ARBA" id="ARBA00023098"/>
    </source>
</evidence>
<keyword evidence="3 7" id="KW-1133">Transmembrane helix</keyword>
<dbReference type="InterPro" id="IPR051689">
    <property type="entry name" value="Sterol_desaturase/TMEM195"/>
</dbReference>
<dbReference type="PANTHER" id="PTHR21624:SF1">
    <property type="entry name" value="ALKYLGLYCEROL MONOOXYGENASE"/>
    <property type="match status" value="1"/>
</dbReference>
<feature type="transmembrane region" description="Helical" evidence="7">
    <location>
        <begin position="155"/>
        <end position="171"/>
    </location>
</feature>
<gene>
    <name evidence="9" type="ORF">UFOPK2366_00339</name>
</gene>
<feature type="transmembrane region" description="Helical" evidence="7">
    <location>
        <begin position="113"/>
        <end position="135"/>
    </location>
</feature>
<keyword evidence="6 7" id="KW-0472">Membrane</keyword>
<dbReference type="GO" id="GO:0006643">
    <property type="term" value="P:membrane lipid metabolic process"/>
    <property type="evidence" value="ECO:0007669"/>
    <property type="project" value="TreeGrafter"/>
</dbReference>
<evidence type="ECO:0000256" key="2">
    <source>
        <dbReference type="ARBA" id="ARBA00022692"/>
    </source>
</evidence>
<accession>A0A6J6NAC8</accession>
<organism evidence="9">
    <name type="scientific">freshwater metagenome</name>
    <dbReference type="NCBI Taxonomy" id="449393"/>
    <lineage>
        <taxon>unclassified sequences</taxon>
        <taxon>metagenomes</taxon>
        <taxon>ecological metagenomes</taxon>
    </lineage>
</organism>
<dbReference type="GO" id="GO:0005783">
    <property type="term" value="C:endoplasmic reticulum"/>
    <property type="evidence" value="ECO:0007669"/>
    <property type="project" value="TreeGrafter"/>
</dbReference>
<proteinExistence type="predicted"/>
<dbReference type="EMBL" id="CAEZXM010000041">
    <property type="protein sequence ID" value="CAB4683152.1"/>
    <property type="molecule type" value="Genomic_DNA"/>
</dbReference>
<evidence type="ECO:0000256" key="3">
    <source>
        <dbReference type="ARBA" id="ARBA00022989"/>
    </source>
</evidence>
<evidence type="ECO:0000256" key="1">
    <source>
        <dbReference type="ARBA" id="ARBA00004127"/>
    </source>
</evidence>
<keyword evidence="5" id="KW-0443">Lipid metabolism</keyword>
<dbReference type="PANTHER" id="PTHR21624">
    <property type="entry name" value="STEROL DESATURASE-RELATED PROTEIN"/>
    <property type="match status" value="1"/>
</dbReference>
<keyword evidence="4" id="KW-0560">Oxidoreductase</keyword>
<reference evidence="9" key="1">
    <citation type="submission" date="2020-05" db="EMBL/GenBank/DDBJ databases">
        <authorList>
            <person name="Chiriac C."/>
            <person name="Salcher M."/>
            <person name="Ghai R."/>
            <person name="Kavagutti S V."/>
        </authorList>
    </citation>
    <scope>NUCLEOTIDE SEQUENCE</scope>
</reference>
<comment type="subcellular location">
    <subcellularLocation>
        <location evidence="1">Endomembrane system</location>
        <topology evidence="1">Multi-pass membrane protein</topology>
    </subcellularLocation>
</comment>
<feature type="transmembrane region" description="Helical" evidence="7">
    <location>
        <begin position="45"/>
        <end position="65"/>
    </location>
</feature>
<protein>
    <submittedName>
        <fullName evidence="9">Unannotated protein</fullName>
    </submittedName>
</protein>
<evidence type="ECO:0000313" key="9">
    <source>
        <dbReference type="EMBL" id="CAB4683152.1"/>
    </source>
</evidence>
<dbReference type="AlphaFoldDB" id="A0A6J6NAC8"/>
<dbReference type="Pfam" id="PF04116">
    <property type="entry name" value="FA_hydroxylase"/>
    <property type="match status" value="1"/>
</dbReference>
<evidence type="ECO:0000256" key="7">
    <source>
        <dbReference type="SAM" id="Phobius"/>
    </source>
</evidence>